<dbReference type="PANTHER" id="PTHR21011:SF1">
    <property type="entry name" value="SMALL RIBOSOMAL SUBUNIT PROTEIN BS6M"/>
    <property type="match status" value="1"/>
</dbReference>
<comment type="similarity">
    <text evidence="1 6">Belongs to the bacterial ribosomal protein bS6 family.</text>
</comment>
<protein>
    <recommendedName>
        <fullName evidence="5 6">Small ribosomal subunit protein bS6</fullName>
    </recommendedName>
</protein>
<dbReference type="NCBIfam" id="TIGR00166">
    <property type="entry name" value="S6"/>
    <property type="match status" value="1"/>
</dbReference>
<proteinExistence type="inferred from homology"/>
<dbReference type="SUPFAM" id="SSF54995">
    <property type="entry name" value="Ribosomal protein S6"/>
    <property type="match status" value="1"/>
</dbReference>
<feature type="region of interest" description="Disordered" evidence="7">
    <location>
        <begin position="99"/>
        <end position="157"/>
    </location>
</feature>
<keyword evidence="9" id="KW-1185">Reference proteome</keyword>
<dbReference type="GO" id="GO:0070181">
    <property type="term" value="F:small ribosomal subunit rRNA binding"/>
    <property type="evidence" value="ECO:0007669"/>
    <property type="project" value="TreeGrafter"/>
</dbReference>
<evidence type="ECO:0000313" key="8">
    <source>
        <dbReference type="EMBL" id="QTA86843.1"/>
    </source>
</evidence>
<reference evidence="8" key="1">
    <citation type="journal article" date="2021" name="Microb. Physiol.">
        <title>Proteogenomic Insights into the Physiology of Marine, Sulfate-Reducing, Filamentous Desulfonema limicola and Desulfonema magnum.</title>
        <authorList>
            <person name="Schnaars V."/>
            <person name="Wohlbrand L."/>
            <person name="Scheve S."/>
            <person name="Hinrichs C."/>
            <person name="Reinhardt R."/>
            <person name="Rabus R."/>
        </authorList>
    </citation>
    <scope>NUCLEOTIDE SEQUENCE</scope>
    <source>
        <strain evidence="8">4be13</strain>
    </source>
</reference>
<dbReference type="Pfam" id="PF01250">
    <property type="entry name" value="Ribosomal_S6"/>
    <property type="match status" value="1"/>
</dbReference>
<dbReference type="GO" id="GO:0003735">
    <property type="term" value="F:structural constituent of ribosome"/>
    <property type="evidence" value="ECO:0007669"/>
    <property type="project" value="InterPro"/>
</dbReference>
<dbReference type="InterPro" id="IPR035980">
    <property type="entry name" value="Ribosomal_bS6_sf"/>
</dbReference>
<dbReference type="EMBL" id="CP061800">
    <property type="protein sequence ID" value="QTA86843.1"/>
    <property type="molecule type" value="Genomic_DNA"/>
</dbReference>
<sequence>MRRYETIFITDPDLSNEDRDPFFKKIKELISEQKGFLVMFDEWGTQKLAYEIKKKTRGHYVRLDYCGTGDLVLEIERICRIDDRSLKYMTVLLEDAVDVESLKKEMAEPETSEETPSDASPEAADTPEPEAADAPEPEAADTPEPEAADAPEPEAKA</sequence>
<dbReference type="GO" id="GO:0005840">
    <property type="term" value="C:ribosome"/>
    <property type="evidence" value="ECO:0007669"/>
    <property type="project" value="UniProtKB-KW"/>
</dbReference>
<evidence type="ECO:0000256" key="7">
    <source>
        <dbReference type="SAM" id="MobiDB-lite"/>
    </source>
</evidence>
<dbReference type="Gene3D" id="3.30.70.60">
    <property type="match status" value="1"/>
</dbReference>
<dbReference type="InterPro" id="IPR014717">
    <property type="entry name" value="Transl_elong_EF1B/ribsomal_bS6"/>
</dbReference>
<dbReference type="KEGG" id="dmm:dnm_028670"/>
<dbReference type="RefSeq" id="WP_207682297.1">
    <property type="nucleotide sequence ID" value="NZ_CP061800.1"/>
</dbReference>
<dbReference type="InterPro" id="IPR020814">
    <property type="entry name" value="Ribosomal_S6_plastid/chlpt"/>
</dbReference>
<evidence type="ECO:0000256" key="6">
    <source>
        <dbReference type="HAMAP-Rule" id="MF_00360"/>
    </source>
</evidence>
<evidence type="ECO:0000256" key="1">
    <source>
        <dbReference type="ARBA" id="ARBA00009512"/>
    </source>
</evidence>
<dbReference type="HAMAP" id="MF_00360">
    <property type="entry name" value="Ribosomal_bS6"/>
    <property type="match status" value="1"/>
</dbReference>
<dbReference type="GO" id="GO:0005737">
    <property type="term" value="C:cytoplasm"/>
    <property type="evidence" value="ECO:0007669"/>
    <property type="project" value="UniProtKB-ARBA"/>
</dbReference>
<dbReference type="GO" id="GO:1990904">
    <property type="term" value="C:ribonucleoprotein complex"/>
    <property type="evidence" value="ECO:0007669"/>
    <property type="project" value="UniProtKB-KW"/>
</dbReference>
<name>A0A975BK41_9BACT</name>
<feature type="compositionally biased region" description="Acidic residues" evidence="7">
    <location>
        <begin position="125"/>
        <end position="157"/>
    </location>
</feature>
<evidence type="ECO:0000256" key="5">
    <source>
        <dbReference type="ARBA" id="ARBA00035294"/>
    </source>
</evidence>
<organism evidence="8 9">
    <name type="scientific">Desulfonema magnum</name>
    <dbReference type="NCBI Taxonomy" id="45655"/>
    <lineage>
        <taxon>Bacteria</taxon>
        <taxon>Pseudomonadati</taxon>
        <taxon>Thermodesulfobacteriota</taxon>
        <taxon>Desulfobacteria</taxon>
        <taxon>Desulfobacterales</taxon>
        <taxon>Desulfococcaceae</taxon>
        <taxon>Desulfonema</taxon>
    </lineage>
</organism>
<dbReference type="PANTHER" id="PTHR21011">
    <property type="entry name" value="MITOCHONDRIAL 28S RIBOSOMAL PROTEIN S6"/>
    <property type="match status" value="1"/>
</dbReference>
<evidence type="ECO:0000256" key="2">
    <source>
        <dbReference type="ARBA" id="ARBA00022980"/>
    </source>
</evidence>
<accession>A0A975BK41</accession>
<keyword evidence="3 6" id="KW-0687">Ribonucleoprotein</keyword>
<evidence type="ECO:0000313" key="9">
    <source>
        <dbReference type="Proteomes" id="UP000663722"/>
    </source>
</evidence>
<dbReference type="GO" id="GO:0006412">
    <property type="term" value="P:translation"/>
    <property type="evidence" value="ECO:0007669"/>
    <property type="project" value="UniProtKB-UniRule"/>
</dbReference>
<evidence type="ECO:0000256" key="3">
    <source>
        <dbReference type="ARBA" id="ARBA00023274"/>
    </source>
</evidence>
<dbReference type="InterPro" id="IPR000529">
    <property type="entry name" value="Ribosomal_bS6"/>
</dbReference>
<dbReference type="CDD" id="cd00473">
    <property type="entry name" value="bS6"/>
    <property type="match status" value="1"/>
</dbReference>
<keyword evidence="6" id="KW-0694">RNA-binding</keyword>
<keyword evidence="6" id="KW-0699">rRNA-binding</keyword>
<evidence type="ECO:0000256" key="4">
    <source>
        <dbReference type="ARBA" id="ARBA00035104"/>
    </source>
</evidence>
<dbReference type="Proteomes" id="UP000663722">
    <property type="component" value="Chromosome"/>
</dbReference>
<comment type="function">
    <text evidence="4 6">Binds together with bS18 to 16S ribosomal RNA.</text>
</comment>
<keyword evidence="2 6" id="KW-0689">Ribosomal protein</keyword>
<dbReference type="AlphaFoldDB" id="A0A975BK41"/>
<gene>
    <name evidence="6 8" type="primary">rpsF</name>
    <name evidence="8" type="ORF">dnm_028670</name>
</gene>